<dbReference type="EMBL" id="PCTL01000020">
    <property type="protein sequence ID" value="PIP73452.1"/>
    <property type="molecule type" value="Genomic_DNA"/>
</dbReference>
<comment type="function">
    <text evidence="1">Could be involved in insertion of integral membrane proteins into the membrane.</text>
</comment>
<organism evidence="2 3">
    <name type="scientific">Candidatus Lloydbacteria bacterium CG22_combo_CG10-13_8_21_14_all_47_15</name>
    <dbReference type="NCBI Taxonomy" id="1974635"/>
    <lineage>
        <taxon>Bacteria</taxon>
        <taxon>Candidatus Lloydiibacteriota</taxon>
    </lineage>
</organism>
<comment type="similarity">
    <text evidence="1">Belongs to the UPF0161 family.</text>
</comment>
<accession>A0A2H0CU55</accession>
<dbReference type="Proteomes" id="UP000230638">
    <property type="component" value="Unassembled WGS sequence"/>
</dbReference>
<sequence length="75" mass="8613">MRTAVVKLILLYQKTISPGRGISGGYRRVCVFYPSCSEYTIQAVRKYGLLKGILLCAKRISRCHPWQEKHNDPLM</sequence>
<evidence type="ECO:0000256" key="1">
    <source>
        <dbReference type="HAMAP-Rule" id="MF_00386"/>
    </source>
</evidence>
<dbReference type="Pfam" id="PF01809">
    <property type="entry name" value="YidD"/>
    <property type="match status" value="1"/>
</dbReference>
<dbReference type="PANTHER" id="PTHR33383:SF1">
    <property type="entry name" value="MEMBRANE PROTEIN INSERTION EFFICIENCY FACTOR-RELATED"/>
    <property type="match status" value="1"/>
</dbReference>
<protein>
    <recommendedName>
        <fullName evidence="1">Putative membrane protein insertion efficiency factor</fullName>
    </recommendedName>
</protein>
<dbReference type="AlphaFoldDB" id="A0A2H0CU55"/>
<gene>
    <name evidence="2" type="primary">yidD</name>
    <name evidence="2" type="ORF">COW88_01860</name>
</gene>
<name>A0A2H0CU55_9BACT</name>
<dbReference type="HAMAP" id="MF_00386">
    <property type="entry name" value="UPF0161_YidD"/>
    <property type="match status" value="1"/>
</dbReference>
<keyword evidence="1" id="KW-0472">Membrane</keyword>
<comment type="caution">
    <text evidence="2">The sequence shown here is derived from an EMBL/GenBank/DDBJ whole genome shotgun (WGS) entry which is preliminary data.</text>
</comment>
<dbReference type="PANTHER" id="PTHR33383">
    <property type="entry name" value="MEMBRANE PROTEIN INSERTION EFFICIENCY FACTOR-RELATED"/>
    <property type="match status" value="1"/>
</dbReference>
<dbReference type="GO" id="GO:0005886">
    <property type="term" value="C:plasma membrane"/>
    <property type="evidence" value="ECO:0007669"/>
    <property type="project" value="UniProtKB-SubCell"/>
</dbReference>
<comment type="subcellular location">
    <subcellularLocation>
        <location evidence="1">Cell membrane</location>
        <topology evidence="1">Peripheral membrane protein</topology>
        <orientation evidence="1">Cytoplasmic side</orientation>
    </subcellularLocation>
</comment>
<evidence type="ECO:0000313" key="3">
    <source>
        <dbReference type="Proteomes" id="UP000230638"/>
    </source>
</evidence>
<dbReference type="InterPro" id="IPR002696">
    <property type="entry name" value="Membr_insert_effic_factor_YidD"/>
</dbReference>
<proteinExistence type="inferred from homology"/>
<dbReference type="SMART" id="SM01234">
    <property type="entry name" value="Haemolytic"/>
    <property type="match status" value="1"/>
</dbReference>
<dbReference type="NCBIfam" id="TIGR00278">
    <property type="entry name" value="membrane protein insertion efficiency factor YidD"/>
    <property type="match status" value="1"/>
</dbReference>
<reference evidence="2 3" key="1">
    <citation type="submission" date="2017-09" db="EMBL/GenBank/DDBJ databases">
        <title>Depth-based differentiation of microbial function through sediment-hosted aquifers and enrichment of novel symbionts in the deep terrestrial subsurface.</title>
        <authorList>
            <person name="Probst A.J."/>
            <person name="Ladd B."/>
            <person name="Jarett J.K."/>
            <person name="Geller-Mcgrath D.E."/>
            <person name="Sieber C.M."/>
            <person name="Emerson J.B."/>
            <person name="Anantharaman K."/>
            <person name="Thomas B.C."/>
            <person name="Malmstrom R."/>
            <person name="Stieglmeier M."/>
            <person name="Klingl A."/>
            <person name="Woyke T."/>
            <person name="Ryan C.M."/>
            <person name="Banfield J.F."/>
        </authorList>
    </citation>
    <scope>NUCLEOTIDE SEQUENCE [LARGE SCALE GENOMIC DNA]</scope>
    <source>
        <strain evidence="2">CG22_combo_CG10-13_8_21_14_all_47_15</strain>
    </source>
</reference>
<evidence type="ECO:0000313" key="2">
    <source>
        <dbReference type="EMBL" id="PIP73452.1"/>
    </source>
</evidence>
<keyword evidence="1" id="KW-1003">Cell membrane</keyword>